<dbReference type="EC" id="3.5.2.14" evidence="4"/>
<dbReference type="PANTHER" id="PTHR11365:SF23">
    <property type="entry name" value="HYPOTHETICAL 5-OXOPROLINASE (EUROFUNG)-RELATED"/>
    <property type="match status" value="1"/>
</dbReference>
<feature type="domain" description="Acetophenone carboxylase-like C-terminal" evidence="3">
    <location>
        <begin position="530"/>
        <end position="672"/>
    </location>
</feature>
<feature type="domain" description="Hydantoinase A/oxoprolinase" evidence="1">
    <location>
        <begin position="204"/>
        <end position="496"/>
    </location>
</feature>
<keyword evidence="5" id="KW-1185">Reference proteome</keyword>
<dbReference type="PANTHER" id="PTHR11365">
    <property type="entry name" value="5-OXOPROLINASE RELATED"/>
    <property type="match status" value="1"/>
</dbReference>
<evidence type="ECO:0000259" key="2">
    <source>
        <dbReference type="Pfam" id="PF05378"/>
    </source>
</evidence>
<dbReference type="RefSeq" id="WP_184079054.1">
    <property type="nucleotide sequence ID" value="NZ_JACIJP010000002.1"/>
</dbReference>
<dbReference type="Pfam" id="PF19278">
    <property type="entry name" value="Hydant_A_C"/>
    <property type="match status" value="1"/>
</dbReference>
<dbReference type="GO" id="GO:0006749">
    <property type="term" value="P:glutathione metabolic process"/>
    <property type="evidence" value="ECO:0007669"/>
    <property type="project" value="TreeGrafter"/>
</dbReference>
<evidence type="ECO:0000259" key="1">
    <source>
        <dbReference type="Pfam" id="PF01968"/>
    </source>
</evidence>
<dbReference type="EMBL" id="JACIJP010000002">
    <property type="protein sequence ID" value="MBB6123687.1"/>
    <property type="molecule type" value="Genomic_DNA"/>
</dbReference>
<dbReference type="GO" id="GO:0017168">
    <property type="term" value="F:5-oxoprolinase (ATP-hydrolyzing) activity"/>
    <property type="evidence" value="ECO:0007669"/>
    <property type="project" value="TreeGrafter"/>
</dbReference>
<dbReference type="Pfam" id="PF05378">
    <property type="entry name" value="Hydant_A_N"/>
    <property type="match status" value="1"/>
</dbReference>
<dbReference type="AlphaFoldDB" id="A0A841IYK6"/>
<sequence>MRFATDTGGTFTDLVVEDDEGAIRLYKAATVPSDPVKGVLDALTLAAEDRGMDLPSMLAKGELFIHGTTHAINAIITGRTARTALLVTKGHRDMMIFREGGRLEPFNHAALFPKPFVPRSLTFEVEERLLAGGEVQTGLDEAHLLGVIGQLRAAKIEAVAVCLLWSTMNPAHELRVGELLAEHLPGVPVSLSHAVNPTLREFRRASSTAIDASLKPIMSRYMGGLTQRLLDAGFAGEVMVLTSSGGLMAGQDVAEHPVRIINSGPSMAPIAGRHYTNLDAPGSSVIVADTGGTTYDISLVRDGIVPMTRELWIGEPILGQLVGYPSVDVKSVGAGGGSIASVDAGGLLHVGPASAGSVPGPVCYSRGGTEPTVTDASVVLGYVDPDFFLGGKMKLDHAGAYAAIAEKIAKPLNISVELAAWHILQLATQNMVQAIVDITVAQGIDPARSVLIGGGGAAGLNSVFIARKLGCETLIIPETGAALSAAGALMSDIVSEYSASLFLSTASFDFGKARAALSNLRSQCDAFAARSGADAGSTDISVIAEARYENQVWDIDVPVPGGRLDTDADVAAFREAFDRAHETIFTIRDSGSQVEIVGLRATVRCKLREEANFRLASEEGTVDRPATRKTFFEDSGWTDAAIHYLEKLPVDQDNHGPAIIESNFTTIVVDPKATFRRTPSGSLIIHP</sequence>
<feature type="domain" description="Hydantoinase/oxoprolinase N-terminal" evidence="2">
    <location>
        <begin position="2"/>
        <end position="183"/>
    </location>
</feature>
<dbReference type="InterPro" id="IPR045079">
    <property type="entry name" value="Oxoprolinase-like"/>
</dbReference>
<organism evidence="4 5">
    <name type="scientific">Sphingobium subterraneum</name>
    <dbReference type="NCBI Taxonomy" id="627688"/>
    <lineage>
        <taxon>Bacteria</taxon>
        <taxon>Pseudomonadati</taxon>
        <taxon>Pseudomonadota</taxon>
        <taxon>Alphaproteobacteria</taxon>
        <taxon>Sphingomonadales</taxon>
        <taxon>Sphingomonadaceae</taxon>
        <taxon>Sphingobium</taxon>
    </lineage>
</organism>
<dbReference type="InterPro" id="IPR008040">
    <property type="entry name" value="Hydant_A_N"/>
</dbReference>
<dbReference type="Pfam" id="PF01968">
    <property type="entry name" value="Hydantoinase_A"/>
    <property type="match status" value="1"/>
</dbReference>
<dbReference type="InterPro" id="IPR049517">
    <property type="entry name" value="ACX-like_C"/>
</dbReference>
<name>A0A841IYK6_9SPHN</name>
<keyword evidence="4" id="KW-0378">Hydrolase</keyword>
<protein>
    <submittedName>
        <fullName evidence="4">N-methylhydantoinase A</fullName>
        <ecNumber evidence="4">3.5.2.14</ecNumber>
    </submittedName>
</protein>
<dbReference type="InterPro" id="IPR002821">
    <property type="entry name" value="Hydantoinase_A"/>
</dbReference>
<proteinExistence type="predicted"/>
<accession>A0A841IYK6</accession>
<gene>
    <name evidence="4" type="ORF">FHS92_001416</name>
</gene>
<evidence type="ECO:0000313" key="5">
    <source>
        <dbReference type="Proteomes" id="UP000552700"/>
    </source>
</evidence>
<evidence type="ECO:0000259" key="3">
    <source>
        <dbReference type="Pfam" id="PF19278"/>
    </source>
</evidence>
<reference evidence="4 5" key="1">
    <citation type="submission" date="2020-08" db="EMBL/GenBank/DDBJ databases">
        <title>Genomic Encyclopedia of Type Strains, Phase IV (KMG-IV): sequencing the most valuable type-strain genomes for metagenomic binning, comparative biology and taxonomic classification.</title>
        <authorList>
            <person name="Goeker M."/>
        </authorList>
    </citation>
    <scope>NUCLEOTIDE SEQUENCE [LARGE SCALE GENOMIC DNA]</scope>
    <source>
        <strain evidence="4 5">DSM 102255</strain>
    </source>
</reference>
<dbReference type="GO" id="GO:0005829">
    <property type="term" value="C:cytosol"/>
    <property type="evidence" value="ECO:0007669"/>
    <property type="project" value="TreeGrafter"/>
</dbReference>
<evidence type="ECO:0000313" key="4">
    <source>
        <dbReference type="EMBL" id="MBB6123687.1"/>
    </source>
</evidence>
<dbReference type="GO" id="GO:0047423">
    <property type="term" value="F:N-methylhydantoinase (ATP-hydrolyzing) activity"/>
    <property type="evidence" value="ECO:0007669"/>
    <property type="project" value="UniProtKB-EC"/>
</dbReference>
<dbReference type="Proteomes" id="UP000552700">
    <property type="component" value="Unassembled WGS sequence"/>
</dbReference>
<comment type="caution">
    <text evidence="4">The sequence shown here is derived from an EMBL/GenBank/DDBJ whole genome shotgun (WGS) entry which is preliminary data.</text>
</comment>